<accession>A0ABS8T594</accession>
<sequence length="215" mass="24447">METMIILQNQNFLAQLVMEGMKLSMDNFGNHMWMTNVLESLAPRVSPALFHSMKTLWNLPRHFNPHPHIPNTPQVPFCTLHKTINTNLLTLETTASPPWSPDNDAKSNSHGYTSTTQRTGRQRRINHGKGLIYRNIKPHKCSPYGLPRKKGQKIHSQLSNNTCEMFIRPRASCEHYTCEICSSDDSNPKAEPSTYQGYSSIDEPLNDSQPNDSIN</sequence>
<feature type="region of interest" description="Disordered" evidence="1">
    <location>
        <begin position="93"/>
        <end position="123"/>
    </location>
</feature>
<dbReference type="Proteomes" id="UP000823775">
    <property type="component" value="Unassembled WGS sequence"/>
</dbReference>
<evidence type="ECO:0000256" key="1">
    <source>
        <dbReference type="SAM" id="MobiDB-lite"/>
    </source>
</evidence>
<reference evidence="2 3" key="1">
    <citation type="journal article" date="2021" name="BMC Genomics">
        <title>Datura genome reveals duplications of psychoactive alkaloid biosynthetic genes and high mutation rate following tissue culture.</title>
        <authorList>
            <person name="Rajewski A."/>
            <person name="Carter-House D."/>
            <person name="Stajich J."/>
            <person name="Litt A."/>
        </authorList>
    </citation>
    <scope>NUCLEOTIDE SEQUENCE [LARGE SCALE GENOMIC DNA]</scope>
    <source>
        <strain evidence="2">AR-01</strain>
    </source>
</reference>
<evidence type="ECO:0000313" key="3">
    <source>
        <dbReference type="Proteomes" id="UP000823775"/>
    </source>
</evidence>
<keyword evidence="3" id="KW-1185">Reference proteome</keyword>
<protein>
    <submittedName>
        <fullName evidence="2">Uncharacterized protein</fullName>
    </submittedName>
</protein>
<organism evidence="2 3">
    <name type="scientific">Datura stramonium</name>
    <name type="common">Jimsonweed</name>
    <name type="synonym">Common thornapple</name>
    <dbReference type="NCBI Taxonomy" id="4076"/>
    <lineage>
        <taxon>Eukaryota</taxon>
        <taxon>Viridiplantae</taxon>
        <taxon>Streptophyta</taxon>
        <taxon>Embryophyta</taxon>
        <taxon>Tracheophyta</taxon>
        <taxon>Spermatophyta</taxon>
        <taxon>Magnoliopsida</taxon>
        <taxon>eudicotyledons</taxon>
        <taxon>Gunneridae</taxon>
        <taxon>Pentapetalae</taxon>
        <taxon>asterids</taxon>
        <taxon>lamiids</taxon>
        <taxon>Solanales</taxon>
        <taxon>Solanaceae</taxon>
        <taxon>Solanoideae</taxon>
        <taxon>Datureae</taxon>
        <taxon>Datura</taxon>
    </lineage>
</organism>
<feature type="compositionally biased region" description="Polar residues" evidence="1">
    <location>
        <begin position="206"/>
        <end position="215"/>
    </location>
</feature>
<proteinExistence type="predicted"/>
<feature type="region of interest" description="Disordered" evidence="1">
    <location>
        <begin position="182"/>
        <end position="215"/>
    </location>
</feature>
<name>A0ABS8T594_DATST</name>
<comment type="caution">
    <text evidence="2">The sequence shown here is derived from an EMBL/GenBank/DDBJ whole genome shotgun (WGS) entry which is preliminary data.</text>
</comment>
<dbReference type="EMBL" id="JACEIK010001155">
    <property type="protein sequence ID" value="MCD7466565.1"/>
    <property type="molecule type" value="Genomic_DNA"/>
</dbReference>
<gene>
    <name evidence="2" type="ORF">HAX54_003393</name>
</gene>
<evidence type="ECO:0000313" key="2">
    <source>
        <dbReference type="EMBL" id="MCD7466565.1"/>
    </source>
</evidence>